<dbReference type="AlphaFoldDB" id="Q4RP25"/>
<dbReference type="InterPro" id="IPR027107">
    <property type="entry name" value="Tuberin/Ral-act_asu"/>
</dbReference>
<evidence type="ECO:0000256" key="1">
    <source>
        <dbReference type="ARBA" id="ARBA00022468"/>
    </source>
</evidence>
<reference evidence="5" key="2">
    <citation type="submission" date="2004-02" db="EMBL/GenBank/DDBJ databases">
        <authorList>
            <consortium name="Genoscope"/>
            <consortium name="Whitehead Institute Centre for Genome Research"/>
        </authorList>
    </citation>
    <scope>NUCLEOTIDE SEQUENCE</scope>
</reference>
<feature type="compositionally biased region" description="Basic and acidic residues" evidence="2">
    <location>
        <begin position="552"/>
        <end position="579"/>
    </location>
</feature>
<dbReference type="GO" id="GO:0005737">
    <property type="term" value="C:cytoplasm"/>
    <property type="evidence" value="ECO:0007669"/>
    <property type="project" value="TreeGrafter"/>
</dbReference>
<reference evidence="5" key="1">
    <citation type="journal article" date="2004" name="Nature">
        <title>Genome duplication in the teleost fish Tetraodon nigroviridis reveals the early vertebrate proto-karyotype.</title>
        <authorList>
            <person name="Jaillon O."/>
            <person name="Aury J.-M."/>
            <person name="Brunet F."/>
            <person name="Petit J.-L."/>
            <person name="Stange-Thomann N."/>
            <person name="Mauceli E."/>
            <person name="Bouneau L."/>
            <person name="Fischer C."/>
            <person name="Ozouf-Costaz C."/>
            <person name="Bernot A."/>
            <person name="Nicaud S."/>
            <person name="Jaffe D."/>
            <person name="Fisher S."/>
            <person name="Lutfalla G."/>
            <person name="Dossat C."/>
            <person name="Segurens B."/>
            <person name="Dasilva C."/>
            <person name="Salanoubat M."/>
            <person name="Levy M."/>
            <person name="Boudet N."/>
            <person name="Castellano S."/>
            <person name="Anthouard V."/>
            <person name="Jubin C."/>
            <person name="Castelli V."/>
            <person name="Katinka M."/>
            <person name="Vacherie B."/>
            <person name="Biemont C."/>
            <person name="Skalli Z."/>
            <person name="Cattolico L."/>
            <person name="Poulain J."/>
            <person name="De Berardinis V."/>
            <person name="Cruaud C."/>
            <person name="Duprat S."/>
            <person name="Brottier P."/>
            <person name="Coutanceau J.-P."/>
            <person name="Gouzy J."/>
            <person name="Parra G."/>
            <person name="Lardier G."/>
            <person name="Chapple C."/>
            <person name="McKernan K.J."/>
            <person name="McEwan P."/>
            <person name="Bosak S."/>
            <person name="Kellis M."/>
            <person name="Volff J.-N."/>
            <person name="Guigo R."/>
            <person name="Zody M.C."/>
            <person name="Mesirov J."/>
            <person name="Lindblad-Toh K."/>
            <person name="Birren B."/>
            <person name="Nusbaum C."/>
            <person name="Kahn D."/>
            <person name="Robinson-Rechavi M."/>
            <person name="Laudet V."/>
            <person name="Schachter V."/>
            <person name="Quetier F."/>
            <person name="Saurin W."/>
            <person name="Scarpelli C."/>
            <person name="Wincker P."/>
            <person name="Lander E.S."/>
            <person name="Weissenbach J."/>
            <person name="Roest Crollius H."/>
        </authorList>
    </citation>
    <scope>NUCLEOTIDE SEQUENCE [LARGE SCALE GENOMIC DNA]</scope>
</reference>
<sequence length="1075" mass="119824">MLGILGDVNCIKDPEIHAQVFDYLCELWQNLAKIRDNLGISLDNQSSPPPPGLIPPLRILTPWLFKATMLPERYKQGKLHAYKLICRIMKRRQDVSPNTDFLTHFYNIMHQGLLHQDQDIVNTIIKHCSPKFFSIGLPGATMLILDFIIAASKVNACSSLNAPRVEAQILLGSLVCFPNLYGELPALHPPTSEVVLTKFPDVKEHVIKTILISARDEPSAPARCVALCSLGIWLCEELAHGTQHPQIKDALNVICVTLKILIATITYLLPSTESSPHQQDKRLVVSLLLCLLDWVMALPPQTLLQPVQTRSLPEKEQPTKTLLSCIYKVLHGCVYGAQSFNSQKYFPMQLSDLLSPDYDPFLPLESLREPEPLHSPDSERSSKVQPVTEVHSRIQQGLVSIAARTVITHLVNHLGHYPMSGGPATLSSQVAENQDNPFCESADLGPELFHSPNLQFLVLNGSTLLSVYQIRSESGVPGGGMTAGLSSAPACVRVIIRDVAGKHSWDSAVLYGPPLSSPNSPTHTFSPHTQCCYEANVQSCTPQGGQSKKLGVSREDSREGRQEDTETEDSGGREVEGERQGFQGEGRGKQALKFEEEEKGDQTGCEEEASEEETEKNENCLESEGHGESSLEQILAPPLAKRVCREAVPAWDSLTEGDDALDETLQYLGYSSPECLQRAGMPLNIPAPPPGCVSEKQENDVINAILKQSAAEREFVLQVCARCALLLALASAICLILWLIIFILAICSTTLKCCTFQRGEDLNMKAMQQAEPETETPQSPFYYCRLLINILGLNSWEKRSNFHLLRKNEKLLRELKNLDSRQCRETHKIAVFYVAEGQEDKHSILTNTAGSQAYEDFVSGLGWEVDLATHCGFMGGLQRNRSTGQTAPYYATSTTEVIYHVSTRMPHDQDYNLTKKLRHLGNDEVHIVWSEHSRDYRRGIIPTEFGDVLIVIYPMKNHMYSIHILKKPEVPFFGPLFDGAIVDMKILPTMVRATAINASRALKSLIPLYQNLYPLENTAEESLRTFSFSYGLCLTISYEERARYLETIVQHHQELTTFEDYAARVYSPAPCSHLS</sequence>
<keyword evidence="3" id="KW-0472">Membrane</keyword>
<dbReference type="InterPro" id="IPR000331">
    <property type="entry name" value="Rap/Ran_GAP_dom"/>
</dbReference>
<dbReference type="GO" id="GO:0051056">
    <property type="term" value="P:regulation of small GTPase mediated signal transduction"/>
    <property type="evidence" value="ECO:0007669"/>
    <property type="project" value="InterPro"/>
</dbReference>
<feature type="compositionally biased region" description="Basic and acidic residues" evidence="2">
    <location>
        <begin position="616"/>
        <end position="629"/>
    </location>
</feature>
<dbReference type="Pfam" id="PF02145">
    <property type="entry name" value="Rap_GAP"/>
    <property type="match status" value="1"/>
</dbReference>
<accession>Q4RP25</accession>
<organism evidence="5">
    <name type="scientific">Tetraodon nigroviridis</name>
    <name type="common">Spotted green pufferfish</name>
    <name type="synonym">Chelonodon nigroviridis</name>
    <dbReference type="NCBI Taxonomy" id="99883"/>
    <lineage>
        <taxon>Eukaryota</taxon>
        <taxon>Metazoa</taxon>
        <taxon>Chordata</taxon>
        <taxon>Craniata</taxon>
        <taxon>Vertebrata</taxon>
        <taxon>Euteleostomi</taxon>
        <taxon>Actinopterygii</taxon>
        <taxon>Neopterygii</taxon>
        <taxon>Teleostei</taxon>
        <taxon>Neoteleostei</taxon>
        <taxon>Acanthomorphata</taxon>
        <taxon>Eupercaria</taxon>
        <taxon>Tetraodontiformes</taxon>
        <taxon>Tetradontoidea</taxon>
        <taxon>Tetraodontidae</taxon>
        <taxon>Tetraodon</taxon>
    </lineage>
</organism>
<keyword evidence="3" id="KW-1133">Transmembrane helix</keyword>
<name>Q4RP25_TETNG</name>
<gene>
    <name evidence="5" type="ORF">GSTENG00031309001</name>
</gene>
<feature type="region of interest" description="Disordered" evidence="2">
    <location>
        <begin position="541"/>
        <end position="631"/>
    </location>
</feature>
<dbReference type="FunFam" id="3.40.50.11210:FF:000001">
    <property type="entry name" value="Ral GTPase-activating protein subunit alpha-1 isoform 1"/>
    <property type="match status" value="1"/>
</dbReference>
<proteinExistence type="predicted"/>
<evidence type="ECO:0000256" key="3">
    <source>
        <dbReference type="SAM" id="Phobius"/>
    </source>
</evidence>
<feature type="compositionally biased region" description="Acidic residues" evidence="2">
    <location>
        <begin position="597"/>
        <end position="615"/>
    </location>
</feature>
<dbReference type="InterPro" id="IPR035974">
    <property type="entry name" value="Rap/Ran-GAP_sf"/>
</dbReference>
<dbReference type="PROSITE" id="PS50085">
    <property type="entry name" value="RAPGAP"/>
    <property type="match status" value="1"/>
</dbReference>
<dbReference type="Gene3D" id="3.40.50.11210">
    <property type="entry name" value="Rap/Ran-GAP"/>
    <property type="match status" value="1"/>
</dbReference>
<evidence type="ECO:0000259" key="4">
    <source>
        <dbReference type="PROSITE" id="PS50085"/>
    </source>
</evidence>
<dbReference type="EMBL" id="CAAE01015009">
    <property type="protein sequence ID" value="CAG09857.1"/>
    <property type="molecule type" value="Genomic_DNA"/>
</dbReference>
<feature type="non-terminal residue" evidence="5">
    <location>
        <position position="1"/>
    </location>
</feature>
<keyword evidence="1" id="KW-0343">GTPase activation</keyword>
<feature type="compositionally biased region" description="Basic and acidic residues" evidence="2">
    <location>
        <begin position="586"/>
        <end position="596"/>
    </location>
</feature>
<protein>
    <submittedName>
        <fullName evidence="5">(spotted green pufferfish) hypothetical protein</fullName>
    </submittedName>
</protein>
<feature type="region of interest" description="Disordered" evidence="2">
    <location>
        <begin position="365"/>
        <end position="387"/>
    </location>
</feature>
<feature type="transmembrane region" description="Helical" evidence="3">
    <location>
        <begin position="724"/>
        <end position="747"/>
    </location>
</feature>
<dbReference type="KEGG" id="tng:GSTEN00031309G001"/>
<evidence type="ECO:0000256" key="2">
    <source>
        <dbReference type="SAM" id="MobiDB-lite"/>
    </source>
</evidence>
<dbReference type="PANTHER" id="PTHR10063">
    <property type="entry name" value="TUBERIN"/>
    <property type="match status" value="1"/>
</dbReference>
<dbReference type="SUPFAM" id="SSF111347">
    <property type="entry name" value="Rap/Ran-GAP"/>
    <property type="match status" value="1"/>
</dbReference>
<feature type="compositionally biased region" description="Basic and acidic residues" evidence="2">
    <location>
        <begin position="366"/>
        <end position="382"/>
    </location>
</feature>
<evidence type="ECO:0000313" key="5">
    <source>
        <dbReference type="EMBL" id="CAG09857.1"/>
    </source>
</evidence>
<dbReference type="GO" id="GO:0005096">
    <property type="term" value="F:GTPase activator activity"/>
    <property type="evidence" value="ECO:0007669"/>
    <property type="project" value="UniProtKB-KW"/>
</dbReference>
<keyword evidence="3" id="KW-0812">Transmembrane</keyword>
<dbReference type="OrthoDB" id="19311at2759"/>
<dbReference type="PANTHER" id="PTHR10063:SF3">
    <property type="entry name" value="RAL GTPASE-ACTIVATING PROTEIN SUBUNIT ALPHA-1"/>
    <property type="match status" value="1"/>
</dbReference>
<feature type="domain" description="Rap-GAP" evidence="4">
    <location>
        <begin position="815"/>
        <end position="1023"/>
    </location>
</feature>
<dbReference type="GO" id="GO:0005634">
    <property type="term" value="C:nucleus"/>
    <property type="evidence" value="ECO:0007669"/>
    <property type="project" value="InterPro"/>
</dbReference>
<comment type="caution">
    <text evidence="5">The sequence shown here is derived from an EMBL/GenBank/DDBJ whole genome shotgun (WGS) entry which is preliminary data.</text>
</comment>